<gene>
    <name evidence="1" type="ORF">PG996_015585</name>
</gene>
<evidence type="ECO:0000313" key="2">
    <source>
        <dbReference type="Proteomes" id="UP001446871"/>
    </source>
</evidence>
<keyword evidence="2" id="KW-1185">Reference proteome</keyword>
<organism evidence="1 2">
    <name type="scientific">Apiospora saccharicola</name>
    <dbReference type="NCBI Taxonomy" id="335842"/>
    <lineage>
        <taxon>Eukaryota</taxon>
        <taxon>Fungi</taxon>
        <taxon>Dikarya</taxon>
        <taxon>Ascomycota</taxon>
        <taxon>Pezizomycotina</taxon>
        <taxon>Sordariomycetes</taxon>
        <taxon>Xylariomycetidae</taxon>
        <taxon>Amphisphaeriales</taxon>
        <taxon>Apiosporaceae</taxon>
        <taxon>Apiospora</taxon>
    </lineage>
</organism>
<sequence length="97" mass="10946">MELPDSDQEDVLEKWILDQTTIENRLRFTDVTGSFESNSAEFKRLGDEPLSYNIVGLTGASSVRFEPSALNSLQYLRVEVSWPSGNNSLHSPLTNQR</sequence>
<protein>
    <recommendedName>
        <fullName evidence="3">ASPIC/UnbV domain-containing protein</fullName>
    </recommendedName>
</protein>
<dbReference type="Proteomes" id="UP001446871">
    <property type="component" value="Unassembled WGS sequence"/>
</dbReference>
<comment type="caution">
    <text evidence="1">The sequence shown here is derived from an EMBL/GenBank/DDBJ whole genome shotgun (WGS) entry which is preliminary data.</text>
</comment>
<reference evidence="1 2" key="1">
    <citation type="submission" date="2023-01" db="EMBL/GenBank/DDBJ databases">
        <title>Analysis of 21 Apiospora genomes using comparative genomics revels a genus with tremendous synthesis potential of carbohydrate active enzymes and secondary metabolites.</title>
        <authorList>
            <person name="Sorensen T."/>
        </authorList>
    </citation>
    <scope>NUCLEOTIDE SEQUENCE [LARGE SCALE GENOMIC DNA]</scope>
    <source>
        <strain evidence="1 2">CBS 83171</strain>
    </source>
</reference>
<proteinExistence type="predicted"/>
<accession>A0ABR1TLI7</accession>
<evidence type="ECO:0008006" key="3">
    <source>
        <dbReference type="Google" id="ProtNLM"/>
    </source>
</evidence>
<name>A0ABR1TLI7_9PEZI</name>
<evidence type="ECO:0000313" key="1">
    <source>
        <dbReference type="EMBL" id="KAK8047521.1"/>
    </source>
</evidence>
<dbReference type="EMBL" id="JAQQWM010000009">
    <property type="protein sequence ID" value="KAK8047521.1"/>
    <property type="molecule type" value="Genomic_DNA"/>
</dbReference>